<feature type="transmembrane region" description="Helical" evidence="9">
    <location>
        <begin position="72"/>
        <end position="90"/>
    </location>
</feature>
<feature type="domain" description="Putative sensor" evidence="11">
    <location>
        <begin position="79"/>
        <end position="209"/>
    </location>
</feature>
<evidence type="ECO:0000256" key="8">
    <source>
        <dbReference type="ARBA" id="ARBA00023012"/>
    </source>
</evidence>
<dbReference type="InterPro" id="IPR050482">
    <property type="entry name" value="Sensor_HK_TwoCompSys"/>
</dbReference>
<dbReference type="InterPro" id="IPR036890">
    <property type="entry name" value="HATPase_C_sf"/>
</dbReference>
<evidence type="ECO:0000256" key="1">
    <source>
        <dbReference type="ARBA" id="ARBA00000085"/>
    </source>
</evidence>
<evidence type="ECO:0000259" key="11">
    <source>
        <dbReference type="Pfam" id="PF13796"/>
    </source>
</evidence>
<keyword evidence="6 12" id="KW-0418">Kinase</keyword>
<name>A0ABV6MM26_9PSEU</name>
<protein>
    <recommendedName>
        <fullName evidence="2">histidine kinase</fullName>
        <ecNumber evidence="2">2.7.13.3</ecNumber>
    </recommendedName>
</protein>
<evidence type="ECO:0000256" key="7">
    <source>
        <dbReference type="ARBA" id="ARBA00022840"/>
    </source>
</evidence>
<dbReference type="Proteomes" id="UP001589810">
    <property type="component" value="Unassembled WGS sequence"/>
</dbReference>
<feature type="domain" description="Signal transduction histidine kinase subgroup 3 dimerisation and phosphoacceptor" evidence="10">
    <location>
        <begin position="241"/>
        <end position="308"/>
    </location>
</feature>
<dbReference type="PANTHER" id="PTHR24421">
    <property type="entry name" value="NITRATE/NITRITE SENSOR PROTEIN NARX-RELATED"/>
    <property type="match status" value="1"/>
</dbReference>
<keyword evidence="9" id="KW-1133">Transmembrane helix</keyword>
<accession>A0ABV6MM26</accession>
<dbReference type="RefSeq" id="WP_273942775.1">
    <property type="nucleotide sequence ID" value="NZ_CP097263.1"/>
</dbReference>
<dbReference type="CDD" id="cd16917">
    <property type="entry name" value="HATPase_UhpB-NarQ-NarX-like"/>
    <property type="match status" value="1"/>
</dbReference>
<evidence type="ECO:0000313" key="13">
    <source>
        <dbReference type="Proteomes" id="UP001589810"/>
    </source>
</evidence>
<evidence type="ECO:0000256" key="2">
    <source>
        <dbReference type="ARBA" id="ARBA00012438"/>
    </source>
</evidence>
<dbReference type="Pfam" id="PF07730">
    <property type="entry name" value="HisKA_3"/>
    <property type="match status" value="1"/>
</dbReference>
<dbReference type="GO" id="GO:0016301">
    <property type="term" value="F:kinase activity"/>
    <property type="evidence" value="ECO:0007669"/>
    <property type="project" value="UniProtKB-KW"/>
</dbReference>
<dbReference type="SUPFAM" id="SSF55874">
    <property type="entry name" value="ATPase domain of HSP90 chaperone/DNA topoisomerase II/histidine kinase"/>
    <property type="match status" value="1"/>
</dbReference>
<comment type="catalytic activity">
    <reaction evidence="1">
        <text>ATP + protein L-histidine = ADP + protein N-phospho-L-histidine.</text>
        <dbReference type="EC" id="2.7.13.3"/>
    </reaction>
</comment>
<keyword evidence="9" id="KW-0472">Membrane</keyword>
<dbReference type="EMBL" id="JBHLUD010000002">
    <property type="protein sequence ID" value="MFC0541244.1"/>
    <property type="molecule type" value="Genomic_DNA"/>
</dbReference>
<gene>
    <name evidence="12" type="ORF">ACFFH7_07100</name>
</gene>
<sequence length="431" mass="46811">MQQLARRILRAPWSPQPWRATALIALGWPIGLVGTVGVLGLTTLTIACATLLGPAVMGWLIPPLQPFATWRPWTFVLVIPLFTALLLWSVPCTVVQRWRFAAVLGIELPAPPTRRRLLGLAAQSATWCQLAYHLLAGVLSTVSLAITAALWLLGPPLALQLLYLWWLPDHGSTATVLLTSALGVVAFHLAPWVAEWIARLEVGMARDLLGPSRRQQLAELSERVRVVVDSRLDVIASADAERRRIERDLHDGAQQRLVSLAMNLGIARLDLDAVPEATRKAIENAHEEAKLALTELRDLVRGLHPAVLDERGLDAALSGISARSPVPVTLHVDLPHRPSRTTEAVAYFVVSEALANVAKHARASRVDIRVSHREHTIAVVVTDDGRGGARLDDSSGLRGLMHRVGSIDGSFRVDSPIGGPTILTAELPCES</sequence>
<evidence type="ECO:0000256" key="5">
    <source>
        <dbReference type="ARBA" id="ARBA00022741"/>
    </source>
</evidence>
<keyword evidence="5" id="KW-0547">Nucleotide-binding</keyword>
<evidence type="ECO:0000256" key="3">
    <source>
        <dbReference type="ARBA" id="ARBA00022553"/>
    </source>
</evidence>
<evidence type="ECO:0000256" key="9">
    <source>
        <dbReference type="SAM" id="Phobius"/>
    </source>
</evidence>
<dbReference type="EC" id="2.7.13.3" evidence="2"/>
<keyword evidence="13" id="KW-1185">Reference proteome</keyword>
<keyword evidence="4" id="KW-0808">Transferase</keyword>
<keyword evidence="7" id="KW-0067">ATP-binding</keyword>
<organism evidence="12 13">
    <name type="scientific">Kutzneria chonburiensis</name>
    <dbReference type="NCBI Taxonomy" id="1483604"/>
    <lineage>
        <taxon>Bacteria</taxon>
        <taxon>Bacillati</taxon>
        <taxon>Actinomycetota</taxon>
        <taxon>Actinomycetes</taxon>
        <taxon>Pseudonocardiales</taxon>
        <taxon>Pseudonocardiaceae</taxon>
        <taxon>Kutzneria</taxon>
    </lineage>
</organism>
<evidence type="ECO:0000256" key="4">
    <source>
        <dbReference type="ARBA" id="ARBA00022679"/>
    </source>
</evidence>
<feature type="transmembrane region" description="Helical" evidence="9">
    <location>
        <begin position="21"/>
        <end position="52"/>
    </location>
</feature>
<proteinExistence type="predicted"/>
<evidence type="ECO:0000259" key="10">
    <source>
        <dbReference type="Pfam" id="PF07730"/>
    </source>
</evidence>
<dbReference type="Gene3D" id="1.20.5.1930">
    <property type="match status" value="1"/>
</dbReference>
<reference evidence="12 13" key="1">
    <citation type="submission" date="2024-09" db="EMBL/GenBank/DDBJ databases">
        <authorList>
            <person name="Sun Q."/>
            <person name="Mori K."/>
        </authorList>
    </citation>
    <scope>NUCLEOTIDE SEQUENCE [LARGE SCALE GENOMIC DNA]</scope>
    <source>
        <strain evidence="12 13">TBRC 1432</strain>
    </source>
</reference>
<feature type="transmembrane region" description="Helical" evidence="9">
    <location>
        <begin position="173"/>
        <end position="194"/>
    </location>
</feature>
<evidence type="ECO:0000313" key="12">
    <source>
        <dbReference type="EMBL" id="MFC0541244.1"/>
    </source>
</evidence>
<dbReference type="Gene3D" id="3.30.565.10">
    <property type="entry name" value="Histidine kinase-like ATPase, C-terminal domain"/>
    <property type="match status" value="1"/>
</dbReference>
<dbReference type="InterPro" id="IPR011712">
    <property type="entry name" value="Sig_transdc_His_kin_sub3_dim/P"/>
</dbReference>
<feature type="transmembrane region" description="Helical" evidence="9">
    <location>
        <begin position="130"/>
        <end position="153"/>
    </location>
</feature>
<keyword evidence="3" id="KW-0597">Phosphoprotein</keyword>
<dbReference type="InterPro" id="IPR025828">
    <property type="entry name" value="Put_sensor_dom"/>
</dbReference>
<dbReference type="Pfam" id="PF13796">
    <property type="entry name" value="Sensor"/>
    <property type="match status" value="1"/>
</dbReference>
<dbReference type="PANTHER" id="PTHR24421:SF10">
    <property type="entry name" value="NITRATE_NITRITE SENSOR PROTEIN NARQ"/>
    <property type="match status" value="1"/>
</dbReference>
<keyword evidence="8" id="KW-0902">Two-component regulatory system</keyword>
<evidence type="ECO:0000256" key="6">
    <source>
        <dbReference type="ARBA" id="ARBA00022777"/>
    </source>
</evidence>
<keyword evidence="9" id="KW-0812">Transmembrane</keyword>
<comment type="caution">
    <text evidence="12">The sequence shown here is derived from an EMBL/GenBank/DDBJ whole genome shotgun (WGS) entry which is preliminary data.</text>
</comment>